<name>A0AAD8X268_LOLMU</name>
<dbReference type="EMBL" id="JAUUTY010000001">
    <property type="protein sequence ID" value="KAK1691697.1"/>
    <property type="molecule type" value="Genomic_DNA"/>
</dbReference>
<dbReference type="Pfam" id="PF20241">
    <property type="entry name" value="DUF6598"/>
    <property type="match status" value="1"/>
</dbReference>
<dbReference type="PANTHER" id="PTHR33065:SF108">
    <property type="entry name" value="DUF6598 DOMAIN-CONTAINING PROTEIN"/>
    <property type="match status" value="1"/>
</dbReference>
<dbReference type="Proteomes" id="UP001231189">
    <property type="component" value="Unassembled WGS sequence"/>
</dbReference>
<evidence type="ECO:0000313" key="4">
    <source>
        <dbReference type="Proteomes" id="UP001231189"/>
    </source>
</evidence>
<dbReference type="InterPro" id="IPR046533">
    <property type="entry name" value="DUF6598"/>
</dbReference>
<comment type="caution">
    <text evidence="3">The sequence shown here is derived from an EMBL/GenBank/DDBJ whole genome shotgun (WGS) entry which is preliminary data.</text>
</comment>
<evidence type="ECO:0000313" key="3">
    <source>
        <dbReference type="EMBL" id="KAK1691697.1"/>
    </source>
</evidence>
<evidence type="ECO:0000256" key="1">
    <source>
        <dbReference type="SAM" id="Coils"/>
    </source>
</evidence>
<dbReference type="AlphaFoldDB" id="A0AAD8X268"/>
<protein>
    <recommendedName>
        <fullName evidence="2">DUF6598 domain-containing protein</fullName>
    </recommendedName>
</protein>
<proteinExistence type="predicted"/>
<feature type="domain" description="DUF6598" evidence="2">
    <location>
        <begin position="113"/>
        <end position="163"/>
    </location>
</feature>
<accession>A0AAD8X268</accession>
<reference evidence="3" key="1">
    <citation type="submission" date="2023-07" db="EMBL/GenBank/DDBJ databases">
        <title>A chromosome-level genome assembly of Lolium multiflorum.</title>
        <authorList>
            <person name="Chen Y."/>
            <person name="Copetti D."/>
            <person name="Kolliker R."/>
            <person name="Studer B."/>
        </authorList>
    </citation>
    <scope>NUCLEOTIDE SEQUENCE</scope>
    <source>
        <strain evidence="3">02402/16</strain>
        <tissue evidence="3">Leaf</tissue>
    </source>
</reference>
<dbReference type="PANTHER" id="PTHR33065">
    <property type="entry name" value="OS07G0486400 PROTEIN"/>
    <property type="match status" value="1"/>
</dbReference>
<organism evidence="3 4">
    <name type="scientific">Lolium multiflorum</name>
    <name type="common">Italian ryegrass</name>
    <name type="synonym">Lolium perenne subsp. multiflorum</name>
    <dbReference type="NCBI Taxonomy" id="4521"/>
    <lineage>
        <taxon>Eukaryota</taxon>
        <taxon>Viridiplantae</taxon>
        <taxon>Streptophyta</taxon>
        <taxon>Embryophyta</taxon>
        <taxon>Tracheophyta</taxon>
        <taxon>Spermatophyta</taxon>
        <taxon>Magnoliopsida</taxon>
        <taxon>Liliopsida</taxon>
        <taxon>Poales</taxon>
        <taxon>Poaceae</taxon>
        <taxon>BOP clade</taxon>
        <taxon>Pooideae</taxon>
        <taxon>Poodae</taxon>
        <taxon>Poeae</taxon>
        <taxon>Poeae Chloroplast Group 2 (Poeae type)</taxon>
        <taxon>Loliodinae</taxon>
        <taxon>Loliinae</taxon>
        <taxon>Lolium</taxon>
    </lineage>
</organism>
<sequence length="203" mass="22895">MAGVEDDDDDFFVEPLLYDEAQLFAEMDAEREAHLRAEAEQARKDEERRRRGAAHRAVLNSILERDPKTGREVYTRYSFTDFSIFDIDEESLVAPMRFTNSGYTRGLNLQDSANILSVKIASSDRGFPINVYGTIIARDSVDHKCIYIFNRHREDYQTITSEEWRAAPTAVAYADGQMSGPSAYCPVSPAARSAPRRIATLGT</sequence>
<keyword evidence="1" id="KW-0175">Coiled coil</keyword>
<feature type="coiled-coil region" evidence="1">
    <location>
        <begin position="29"/>
        <end position="56"/>
    </location>
</feature>
<evidence type="ECO:0000259" key="2">
    <source>
        <dbReference type="Pfam" id="PF20241"/>
    </source>
</evidence>
<gene>
    <name evidence="3" type="ORF">QYE76_008394</name>
</gene>
<keyword evidence="4" id="KW-1185">Reference proteome</keyword>